<dbReference type="GO" id="GO:0016597">
    <property type="term" value="F:amino acid binding"/>
    <property type="evidence" value="ECO:0007669"/>
    <property type="project" value="InterPro"/>
</dbReference>
<evidence type="ECO:0000256" key="2">
    <source>
        <dbReference type="ARBA" id="ARBA00008896"/>
    </source>
</evidence>
<feature type="binding site" evidence="7">
    <location>
        <position position="59"/>
    </location>
    <ligand>
        <name>carbamoyl phosphate</name>
        <dbReference type="ChEBI" id="CHEBI:58228"/>
    </ligand>
</feature>
<dbReference type="Pfam" id="PF02729">
    <property type="entry name" value="OTCace_N"/>
    <property type="match status" value="1"/>
</dbReference>
<comment type="subunit">
    <text evidence="7">Heterododecamer (2C3:3R2) of six catalytic PyrB chains organized as two trimers (C3), and six regulatory PyrI chains organized as three dimers (R2).</text>
</comment>
<feature type="binding site" evidence="7">
    <location>
        <position position="139"/>
    </location>
    <ligand>
        <name>carbamoyl phosphate</name>
        <dbReference type="ChEBI" id="CHEBI:58228"/>
    </ligand>
</feature>
<dbReference type="EC" id="2.1.3.2" evidence="7"/>
<comment type="function">
    <text evidence="5 7">Catalyzes the condensation of carbamoyl phosphate and aspartate to form carbamoyl aspartate and inorganic phosphate, the committed step in the de novo pyrimidine nucleotide biosynthesis pathway.</text>
</comment>
<dbReference type="NCBIfam" id="TIGR00670">
    <property type="entry name" value="asp_carb_tr"/>
    <property type="match status" value="1"/>
</dbReference>
<evidence type="ECO:0000256" key="5">
    <source>
        <dbReference type="ARBA" id="ARBA00043884"/>
    </source>
</evidence>
<dbReference type="InterPro" id="IPR006130">
    <property type="entry name" value="Asp/Orn_carbamoylTrfase"/>
</dbReference>
<feature type="binding site" evidence="7">
    <location>
        <position position="86"/>
    </location>
    <ligand>
        <name>L-aspartate</name>
        <dbReference type="ChEBI" id="CHEBI:29991"/>
    </ligand>
</feature>
<dbReference type="RefSeq" id="WP_204700742.1">
    <property type="nucleotide sequence ID" value="NZ_JAFBDQ010000003.1"/>
</dbReference>
<evidence type="ECO:0000256" key="3">
    <source>
        <dbReference type="ARBA" id="ARBA00022679"/>
    </source>
</evidence>
<name>A0A939BRI6_9FIRM</name>
<dbReference type="AlphaFoldDB" id="A0A939BRI6"/>
<dbReference type="GO" id="GO:0044205">
    <property type="term" value="P:'de novo' UMP biosynthetic process"/>
    <property type="evidence" value="ECO:0007669"/>
    <property type="project" value="UniProtKB-UniRule"/>
</dbReference>
<dbReference type="InterPro" id="IPR002082">
    <property type="entry name" value="Asp_carbamoyltransf"/>
</dbReference>
<protein>
    <recommendedName>
        <fullName evidence="7">Aspartate carbamoyltransferase</fullName>
        <ecNumber evidence="7">2.1.3.2</ecNumber>
    </recommendedName>
    <alternativeName>
        <fullName evidence="7">Aspartate transcarbamylase</fullName>
        <shortName evidence="7">ATCase</shortName>
    </alternativeName>
</protein>
<evidence type="ECO:0000313" key="10">
    <source>
        <dbReference type="EMBL" id="MBM7556041.1"/>
    </source>
</evidence>
<feature type="binding site" evidence="7">
    <location>
        <position position="223"/>
    </location>
    <ligand>
        <name>L-aspartate</name>
        <dbReference type="ChEBI" id="CHEBI:29991"/>
    </ligand>
</feature>
<feature type="binding site" evidence="7">
    <location>
        <position position="264"/>
    </location>
    <ligand>
        <name>carbamoyl phosphate</name>
        <dbReference type="ChEBI" id="CHEBI:58228"/>
    </ligand>
</feature>
<feature type="binding site" evidence="7">
    <location>
        <position position="169"/>
    </location>
    <ligand>
        <name>L-aspartate</name>
        <dbReference type="ChEBI" id="CHEBI:29991"/>
    </ligand>
</feature>
<dbReference type="PANTHER" id="PTHR45753">
    <property type="entry name" value="ORNITHINE CARBAMOYLTRANSFERASE, MITOCHONDRIAL"/>
    <property type="match status" value="1"/>
</dbReference>
<feature type="domain" description="Aspartate/ornithine carbamoyltransferase carbamoyl-P binding" evidence="9">
    <location>
        <begin position="6"/>
        <end position="149"/>
    </location>
</feature>
<comment type="pathway">
    <text evidence="1 7">Pyrimidine metabolism; UMP biosynthesis via de novo pathway; (S)-dihydroorotate from bicarbonate: step 2/3.</text>
</comment>
<reference evidence="10" key="1">
    <citation type="submission" date="2021-01" db="EMBL/GenBank/DDBJ databases">
        <title>Genomic Encyclopedia of Type Strains, Phase IV (KMG-IV): sequencing the most valuable type-strain genomes for metagenomic binning, comparative biology and taxonomic classification.</title>
        <authorList>
            <person name="Goeker M."/>
        </authorList>
    </citation>
    <scope>NUCLEOTIDE SEQUENCE</scope>
    <source>
        <strain evidence="10">DSM 23230</strain>
    </source>
</reference>
<evidence type="ECO:0000256" key="1">
    <source>
        <dbReference type="ARBA" id="ARBA00004852"/>
    </source>
</evidence>
<dbReference type="InterPro" id="IPR006132">
    <property type="entry name" value="Asp/Orn_carbamoyltranf_P-bd"/>
</dbReference>
<dbReference type="HAMAP" id="MF_00001">
    <property type="entry name" value="Asp_carb_tr"/>
    <property type="match status" value="1"/>
</dbReference>
<dbReference type="InterPro" id="IPR036901">
    <property type="entry name" value="Asp/Orn_carbamoylTrfase_sf"/>
</dbReference>
<feature type="binding site" evidence="7">
    <location>
        <position position="108"/>
    </location>
    <ligand>
        <name>carbamoyl phosphate</name>
        <dbReference type="ChEBI" id="CHEBI:58228"/>
    </ligand>
</feature>
<dbReference type="GO" id="GO:0006520">
    <property type="term" value="P:amino acid metabolic process"/>
    <property type="evidence" value="ECO:0007669"/>
    <property type="project" value="InterPro"/>
</dbReference>
<dbReference type="GO" id="GO:0004070">
    <property type="term" value="F:aspartate carbamoyltransferase activity"/>
    <property type="evidence" value="ECO:0007669"/>
    <property type="project" value="UniProtKB-UniRule"/>
</dbReference>
<feature type="binding site" evidence="7">
    <location>
        <position position="58"/>
    </location>
    <ligand>
        <name>carbamoyl phosphate</name>
        <dbReference type="ChEBI" id="CHEBI:58228"/>
    </ligand>
</feature>
<organism evidence="10 11">
    <name type="scientific">Halanaerobacter jeridensis</name>
    <dbReference type="NCBI Taxonomy" id="706427"/>
    <lineage>
        <taxon>Bacteria</taxon>
        <taxon>Bacillati</taxon>
        <taxon>Bacillota</taxon>
        <taxon>Clostridia</taxon>
        <taxon>Halanaerobiales</taxon>
        <taxon>Halobacteroidaceae</taxon>
        <taxon>Halanaerobacter</taxon>
    </lineage>
</organism>
<dbReference type="Proteomes" id="UP000774000">
    <property type="component" value="Unassembled WGS sequence"/>
</dbReference>
<evidence type="ECO:0000259" key="9">
    <source>
        <dbReference type="Pfam" id="PF02729"/>
    </source>
</evidence>
<accession>A0A939BRI6</accession>
<feature type="domain" description="Aspartate/ornithine carbamoyltransferase Asp/Orn-binding" evidence="8">
    <location>
        <begin position="156"/>
        <end position="302"/>
    </location>
</feature>
<keyword evidence="11" id="KW-1185">Reference proteome</keyword>
<dbReference type="PANTHER" id="PTHR45753:SF6">
    <property type="entry name" value="ASPARTATE CARBAMOYLTRANSFERASE"/>
    <property type="match status" value="1"/>
</dbReference>
<comment type="similarity">
    <text evidence="2 7">Belongs to the aspartate/ornithine carbamoyltransferase superfamily. ATCase family.</text>
</comment>
<dbReference type="Pfam" id="PF00185">
    <property type="entry name" value="OTCace"/>
    <property type="match status" value="1"/>
</dbReference>
<feature type="binding site" evidence="7">
    <location>
        <position position="136"/>
    </location>
    <ligand>
        <name>carbamoyl phosphate</name>
        <dbReference type="ChEBI" id="CHEBI:58228"/>
    </ligand>
</feature>
<dbReference type="PRINTS" id="PR00100">
    <property type="entry name" value="AOTCASE"/>
</dbReference>
<evidence type="ECO:0000256" key="4">
    <source>
        <dbReference type="ARBA" id="ARBA00022975"/>
    </source>
</evidence>
<evidence type="ECO:0000256" key="7">
    <source>
        <dbReference type="HAMAP-Rule" id="MF_00001"/>
    </source>
</evidence>
<dbReference type="Gene3D" id="3.40.50.1370">
    <property type="entry name" value="Aspartate/ornithine carbamoyltransferase"/>
    <property type="match status" value="2"/>
</dbReference>
<evidence type="ECO:0000259" key="8">
    <source>
        <dbReference type="Pfam" id="PF00185"/>
    </source>
</evidence>
<comment type="caution">
    <text evidence="10">The sequence shown here is derived from an EMBL/GenBank/DDBJ whole genome shotgun (WGS) entry which is preliminary data.</text>
</comment>
<dbReference type="PROSITE" id="PS00097">
    <property type="entry name" value="CARBAMOYLTRANSFERASE"/>
    <property type="match status" value="1"/>
</dbReference>
<dbReference type="GO" id="GO:0005829">
    <property type="term" value="C:cytosol"/>
    <property type="evidence" value="ECO:0007669"/>
    <property type="project" value="TreeGrafter"/>
</dbReference>
<comment type="catalytic activity">
    <reaction evidence="6 7">
        <text>carbamoyl phosphate + L-aspartate = N-carbamoyl-L-aspartate + phosphate + H(+)</text>
        <dbReference type="Rhea" id="RHEA:20013"/>
        <dbReference type="ChEBI" id="CHEBI:15378"/>
        <dbReference type="ChEBI" id="CHEBI:29991"/>
        <dbReference type="ChEBI" id="CHEBI:32814"/>
        <dbReference type="ChEBI" id="CHEBI:43474"/>
        <dbReference type="ChEBI" id="CHEBI:58228"/>
        <dbReference type="EC" id="2.1.3.2"/>
    </reaction>
</comment>
<dbReference type="EMBL" id="JAFBDQ010000003">
    <property type="protein sequence ID" value="MBM7556041.1"/>
    <property type="molecule type" value="Genomic_DNA"/>
</dbReference>
<dbReference type="InterPro" id="IPR006131">
    <property type="entry name" value="Asp_carbamoyltransf_Asp/Orn-bd"/>
</dbReference>
<dbReference type="PRINTS" id="PR00101">
    <property type="entry name" value="ATCASE"/>
</dbReference>
<dbReference type="FunFam" id="3.40.50.1370:FF:000007">
    <property type="entry name" value="Aspartate carbamoyltransferase"/>
    <property type="match status" value="1"/>
</dbReference>
<proteinExistence type="inferred from homology"/>
<gene>
    <name evidence="7" type="primary">pyrB</name>
    <name evidence="10" type="ORF">JOC47_000875</name>
</gene>
<evidence type="ECO:0000256" key="6">
    <source>
        <dbReference type="ARBA" id="ARBA00048859"/>
    </source>
</evidence>
<keyword evidence="3 7" id="KW-0808">Transferase</keyword>
<dbReference type="GO" id="GO:0006207">
    <property type="term" value="P:'de novo' pyrimidine nucleobase biosynthetic process"/>
    <property type="evidence" value="ECO:0007669"/>
    <property type="project" value="InterPro"/>
</dbReference>
<evidence type="ECO:0000313" key="11">
    <source>
        <dbReference type="Proteomes" id="UP000774000"/>
    </source>
</evidence>
<dbReference type="NCBIfam" id="NF002032">
    <property type="entry name" value="PRK00856.1"/>
    <property type="match status" value="1"/>
</dbReference>
<dbReference type="SUPFAM" id="SSF53671">
    <property type="entry name" value="Aspartate/ornithine carbamoyltransferase"/>
    <property type="match status" value="1"/>
</dbReference>
<keyword evidence="4 7" id="KW-0665">Pyrimidine biosynthesis</keyword>
<feature type="binding site" evidence="7">
    <location>
        <position position="265"/>
    </location>
    <ligand>
        <name>carbamoyl phosphate</name>
        <dbReference type="ChEBI" id="CHEBI:58228"/>
    </ligand>
</feature>
<sequence>MSLATKDLLGLENLTQENIEIILDNAKSMKEVLGRSIKKVPTLRGKLVVNLFYEPSTRTKSSFSLAAKRLSADGMSLSAKRSSVVKGESLVDTARTLRALGADAVVMRHGVPGAAKLLAETIDIPVLNAGDGAHEHPTQALLDLFTIQERKKNIAGQKVAIVGDIKHSRVARSNIWGLNKLGAEVRLIGPSTLMPEQIEDLDVEVYSDLEAGLKNVDVAYLLRIQRERQDKGFFPTIKEYTKFYGVREKHLKLAKEDALIMHPGPINRGIEISSQLAYDEQSVIEDQVSNGVAIRMALLYLLIEGGNQDE</sequence>